<feature type="transmembrane region" description="Helical" evidence="1">
    <location>
        <begin position="16"/>
        <end position="37"/>
    </location>
</feature>
<feature type="transmembrane region" description="Helical" evidence="1">
    <location>
        <begin position="147"/>
        <end position="167"/>
    </location>
</feature>
<dbReference type="EMBL" id="CP025330">
    <property type="protein sequence ID" value="AZT94426.1"/>
    <property type="molecule type" value="Genomic_DNA"/>
</dbReference>
<evidence type="ECO:0000313" key="6">
    <source>
        <dbReference type="Proteomes" id="UP000282731"/>
    </source>
</evidence>
<reference evidence="5 8" key="2">
    <citation type="submission" date="2018-10" db="EMBL/GenBank/DDBJ databases">
        <title>Brevibacterium genomes from Austrain hard cheese rinds.</title>
        <authorList>
            <person name="Anast J.M."/>
            <person name="Dzieciol M."/>
            <person name="Schultz D.L."/>
            <person name="Mann E."/>
            <person name="Wagner M."/>
            <person name="Schmitz-Esser S."/>
        </authorList>
    </citation>
    <scope>NUCLEOTIDE SEQUENCE [LARGE SCALE GENOMIC DNA]</scope>
    <source>
        <strain evidence="5 8">L261</strain>
    </source>
</reference>
<reference evidence="6 7" key="3">
    <citation type="submission" date="2019-01" db="EMBL/GenBank/DDBJ databases">
        <title>Comparative genomic analysis of Brevibacterium aurantiacum sheds light on its evolution and its adaptation to smear-ripened cheeses.</title>
        <authorList>
            <person name="Moineau S."/>
        </authorList>
    </citation>
    <scope>NUCLEOTIDE SEQUENCE [LARGE SCALE GENOMIC DNA]</scope>
    <source>
        <strain evidence="3 7">SMQ-1417</strain>
        <strain evidence="4 6">SMQ-1420</strain>
    </source>
</reference>
<reference evidence="6 7" key="1">
    <citation type="submission" date="2017-12" db="EMBL/GenBank/DDBJ databases">
        <authorList>
            <person name="Levesque S."/>
        </authorList>
    </citation>
    <scope>NUCLEOTIDE SEQUENCE [LARGE SCALE GENOMIC DNA]</scope>
    <source>
        <strain evidence="3 7">SMQ-1417</strain>
        <strain evidence="4 6">SMQ-1420</strain>
    </source>
</reference>
<dbReference type="Proteomes" id="UP000282731">
    <property type="component" value="Chromosome"/>
</dbReference>
<feature type="domain" description="DUF1648" evidence="2">
    <location>
        <begin position="27"/>
        <end position="69"/>
    </location>
</feature>
<dbReference type="EMBL" id="RHFF01000001">
    <property type="protein sequence ID" value="TGD40593.1"/>
    <property type="molecule type" value="Genomic_DNA"/>
</dbReference>
<keyword evidence="1" id="KW-0472">Membrane</keyword>
<protein>
    <submittedName>
        <fullName evidence="5">DUF1648 domain-containing protein</fullName>
    </submittedName>
</protein>
<dbReference type="Pfam" id="PF07853">
    <property type="entry name" value="DUF1648"/>
    <property type="match status" value="1"/>
</dbReference>
<gene>
    <name evidence="3" type="ORF">CXR23_15790</name>
    <name evidence="4" type="ORF">CXR27_15205</name>
    <name evidence="5" type="ORF">EB834_00705</name>
</gene>
<dbReference type="Proteomes" id="UP000297736">
    <property type="component" value="Unassembled WGS sequence"/>
</dbReference>
<keyword evidence="1" id="KW-0812">Transmembrane</keyword>
<accession>A0A3Q9NSQ1</accession>
<dbReference type="EMBL" id="CP025334">
    <property type="protein sequence ID" value="AZT98191.1"/>
    <property type="molecule type" value="Genomic_DNA"/>
</dbReference>
<dbReference type="InterPro" id="IPR012867">
    <property type="entry name" value="DUF1648"/>
</dbReference>
<evidence type="ECO:0000313" key="7">
    <source>
        <dbReference type="Proteomes" id="UP000283000"/>
    </source>
</evidence>
<evidence type="ECO:0000313" key="8">
    <source>
        <dbReference type="Proteomes" id="UP000297736"/>
    </source>
</evidence>
<evidence type="ECO:0000259" key="2">
    <source>
        <dbReference type="Pfam" id="PF07853"/>
    </source>
</evidence>
<dbReference type="Proteomes" id="UP000283000">
    <property type="component" value="Chromosome"/>
</dbReference>
<evidence type="ECO:0000256" key="1">
    <source>
        <dbReference type="SAM" id="Phobius"/>
    </source>
</evidence>
<sequence>MPSSTRPNPSRRPGTAALIFAAASLAVLISTAFWVWFNAPDQVPSHFGANGQPDDWASKGEVFAWLVPLGVGLSVLLSIRSIFEKMPLSLVNIPHKEYWIQRGERVYLFDCLMEFMRITAGACALLFALSLVQTLSVGLGRSWPESLVFLPTGIFLAIVAIALWNLFRRLKPDVTND</sequence>
<feature type="transmembrane region" description="Helical" evidence="1">
    <location>
        <begin position="62"/>
        <end position="83"/>
    </location>
</feature>
<evidence type="ECO:0000313" key="5">
    <source>
        <dbReference type="EMBL" id="TGD40593.1"/>
    </source>
</evidence>
<evidence type="ECO:0000313" key="4">
    <source>
        <dbReference type="EMBL" id="AZT98191.1"/>
    </source>
</evidence>
<proteinExistence type="predicted"/>
<evidence type="ECO:0000313" key="3">
    <source>
        <dbReference type="EMBL" id="AZT94426.1"/>
    </source>
</evidence>
<organism evidence="3 7">
    <name type="scientific">Brevibacterium aurantiacum</name>
    <dbReference type="NCBI Taxonomy" id="273384"/>
    <lineage>
        <taxon>Bacteria</taxon>
        <taxon>Bacillati</taxon>
        <taxon>Actinomycetota</taxon>
        <taxon>Actinomycetes</taxon>
        <taxon>Micrococcales</taxon>
        <taxon>Brevibacteriaceae</taxon>
        <taxon>Brevibacterium</taxon>
    </lineage>
</organism>
<name>A0A3Q9NSQ1_BREAU</name>
<feature type="transmembrane region" description="Helical" evidence="1">
    <location>
        <begin position="115"/>
        <end position="135"/>
    </location>
</feature>
<dbReference type="AlphaFoldDB" id="A0A3Q9NSQ1"/>
<keyword evidence="1" id="KW-1133">Transmembrane helix</keyword>
<dbReference type="RefSeq" id="WP_101557623.1">
    <property type="nucleotide sequence ID" value="NZ_AAGP01000045.1"/>
</dbReference>